<proteinExistence type="predicted"/>
<organism evidence="2 3">
    <name type="scientific">Tumebacillus lacus</name>
    <dbReference type="NCBI Taxonomy" id="2995335"/>
    <lineage>
        <taxon>Bacteria</taxon>
        <taxon>Bacillati</taxon>
        <taxon>Bacillota</taxon>
        <taxon>Bacilli</taxon>
        <taxon>Bacillales</taxon>
        <taxon>Alicyclobacillaceae</taxon>
        <taxon>Tumebacillus</taxon>
    </lineage>
</organism>
<evidence type="ECO:0000313" key="2">
    <source>
        <dbReference type="EMBL" id="MCX7571756.1"/>
    </source>
</evidence>
<dbReference type="InterPro" id="IPR007751">
    <property type="entry name" value="DUF676_lipase-like"/>
</dbReference>
<gene>
    <name evidence="2" type="ORF">OS242_17570</name>
</gene>
<dbReference type="Pfam" id="PF05057">
    <property type="entry name" value="DUF676"/>
    <property type="match status" value="1"/>
</dbReference>
<reference evidence="2 3" key="1">
    <citation type="submission" date="2022-11" db="EMBL/GenBank/DDBJ databases">
        <title>Study of microbial diversity in lake waters.</title>
        <authorList>
            <person name="Zhang J."/>
        </authorList>
    </citation>
    <scope>NUCLEOTIDE SEQUENCE [LARGE SCALE GENOMIC DNA]</scope>
    <source>
        <strain evidence="2 3">DT12</strain>
    </source>
</reference>
<name>A0ABT3X4B9_9BACL</name>
<dbReference type="Gene3D" id="3.40.50.1820">
    <property type="entry name" value="alpha/beta hydrolase"/>
    <property type="match status" value="1"/>
</dbReference>
<dbReference type="RefSeq" id="WP_267153002.1">
    <property type="nucleotide sequence ID" value="NZ_JAPMLT010000012.1"/>
</dbReference>
<keyword evidence="3" id="KW-1185">Reference proteome</keyword>
<dbReference type="InterPro" id="IPR029058">
    <property type="entry name" value="AB_hydrolase_fold"/>
</dbReference>
<accession>A0ABT3X4B9</accession>
<dbReference type="Proteomes" id="UP001208017">
    <property type="component" value="Unassembled WGS sequence"/>
</dbReference>
<feature type="domain" description="DUF676" evidence="1">
    <location>
        <begin position="198"/>
        <end position="270"/>
    </location>
</feature>
<protein>
    <recommendedName>
        <fullName evidence="1">DUF676 domain-containing protein</fullName>
    </recommendedName>
</protein>
<dbReference type="EMBL" id="JAPMLT010000012">
    <property type="protein sequence ID" value="MCX7571756.1"/>
    <property type="molecule type" value="Genomic_DNA"/>
</dbReference>
<sequence>MNLTTLNQTNTRKICILIIHGIGEQNVYETLDLFTRNLVDSLRQSRPDDEITLTHSRAQLADGTEDYVEVCCSHDPTVRLDVHEYYWAHNMKDVISFQEIVHWLIQASDGAEKFYEANNELVRRYEAFEDGKFKKRWYLKHLGWVLRGLYKMGLVTHGLMPAVLDPILRLFIGKPTQLLIDYLGDVAIYTSSDMKSKFYEVRQRVLQGAIQKITSLLDDDYEKIILVGHSLGSVIAYDALNRINLSMNDNEALRRHADKLTDFISIGSPLDKVAFFFREHIPQSDYVKRLVLNNVNAFRRIDAELPAAPDVVFQSTVRDCLTSLNWTNYWDPKDPISGPLDFYKGVTNVQVDNGQKWGYAHVGYWSNMRIFHDAVKTARIPYNGNWQTWAEQIS</sequence>
<evidence type="ECO:0000259" key="1">
    <source>
        <dbReference type="Pfam" id="PF05057"/>
    </source>
</evidence>
<comment type="caution">
    <text evidence="2">The sequence shown here is derived from an EMBL/GenBank/DDBJ whole genome shotgun (WGS) entry which is preliminary data.</text>
</comment>
<dbReference type="SUPFAM" id="SSF53474">
    <property type="entry name" value="alpha/beta-Hydrolases"/>
    <property type="match status" value="1"/>
</dbReference>
<evidence type="ECO:0000313" key="3">
    <source>
        <dbReference type="Proteomes" id="UP001208017"/>
    </source>
</evidence>